<organism evidence="3 4">
    <name type="scientific">Dimargaris cristalligena</name>
    <dbReference type="NCBI Taxonomy" id="215637"/>
    <lineage>
        <taxon>Eukaryota</taxon>
        <taxon>Fungi</taxon>
        <taxon>Fungi incertae sedis</taxon>
        <taxon>Zoopagomycota</taxon>
        <taxon>Kickxellomycotina</taxon>
        <taxon>Dimargaritomycetes</taxon>
        <taxon>Dimargaritales</taxon>
        <taxon>Dimargaritaceae</taxon>
        <taxon>Dimargaris</taxon>
    </lineage>
</organism>
<feature type="chain" id="PRO_5020981422" evidence="2">
    <location>
        <begin position="19"/>
        <end position="164"/>
    </location>
</feature>
<name>A0A4P9ZJ81_9FUNG</name>
<dbReference type="EMBL" id="ML004116">
    <property type="protein sequence ID" value="RKP33264.1"/>
    <property type="molecule type" value="Genomic_DNA"/>
</dbReference>
<feature type="compositionally biased region" description="Gly residues" evidence="1">
    <location>
        <begin position="106"/>
        <end position="125"/>
    </location>
</feature>
<sequence length="164" mass="17405">MKLTLALFTAATVQLVSAGALPTSIMPTTTNFGTSQSGGPAYTQSPEAWIKENPTKLNYVNEANWSGIEPSSKPGKENPSPYIDAAECWNHTHMEHLNELEKRKGGGGAGGGGGGGGGGGSGGGGRRYRNRTSSANMLYNPYTGLRHIKDYATNLYNQNGWIRK</sequence>
<evidence type="ECO:0000256" key="2">
    <source>
        <dbReference type="SAM" id="SignalP"/>
    </source>
</evidence>
<protein>
    <submittedName>
        <fullName evidence="3">Uncharacterized protein</fullName>
    </submittedName>
</protein>
<keyword evidence="4" id="KW-1185">Reference proteome</keyword>
<dbReference type="Proteomes" id="UP000268162">
    <property type="component" value="Unassembled WGS sequence"/>
</dbReference>
<feature type="region of interest" description="Disordered" evidence="1">
    <location>
        <begin position="101"/>
        <end position="129"/>
    </location>
</feature>
<gene>
    <name evidence="3" type="ORF">BJ085DRAFT_37559</name>
</gene>
<evidence type="ECO:0000313" key="4">
    <source>
        <dbReference type="Proteomes" id="UP000268162"/>
    </source>
</evidence>
<evidence type="ECO:0000313" key="3">
    <source>
        <dbReference type="EMBL" id="RKP33264.1"/>
    </source>
</evidence>
<feature type="signal peptide" evidence="2">
    <location>
        <begin position="1"/>
        <end position="18"/>
    </location>
</feature>
<reference evidence="4" key="1">
    <citation type="journal article" date="2018" name="Nat. Microbiol.">
        <title>Leveraging single-cell genomics to expand the fungal tree of life.</title>
        <authorList>
            <person name="Ahrendt S.R."/>
            <person name="Quandt C.A."/>
            <person name="Ciobanu D."/>
            <person name="Clum A."/>
            <person name="Salamov A."/>
            <person name="Andreopoulos B."/>
            <person name="Cheng J.F."/>
            <person name="Woyke T."/>
            <person name="Pelin A."/>
            <person name="Henrissat B."/>
            <person name="Reynolds N.K."/>
            <person name="Benny G.L."/>
            <person name="Smith M.E."/>
            <person name="James T.Y."/>
            <person name="Grigoriev I.V."/>
        </authorList>
    </citation>
    <scope>NUCLEOTIDE SEQUENCE [LARGE SCALE GENOMIC DNA]</scope>
    <source>
        <strain evidence="4">RSA 468</strain>
    </source>
</reference>
<proteinExistence type="predicted"/>
<evidence type="ECO:0000256" key="1">
    <source>
        <dbReference type="SAM" id="MobiDB-lite"/>
    </source>
</evidence>
<accession>A0A4P9ZJ81</accession>
<keyword evidence="2" id="KW-0732">Signal</keyword>
<dbReference type="AlphaFoldDB" id="A0A4P9ZJ81"/>